<dbReference type="Proteomes" id="UP000634136">
    <property type="component" value="Unassembled WGS sequence"/>
</dbReference>
<dbReference type="OrthoDB" id="644067at2759"/>
<keyword evidence="2" id="KW-1185">Reference proteome</keyword>
<name>A0A834TZS1_9FABA</name>
<gene>
    <name evidence="1" type="ORF">G2W53_011879</name>
</gene>
<dbReference type="EMBL" id="JAAIUW010000005">
    <property type="protein sequence ID" value="KAF7829546.1"/>
    <property type="molecule type" value="Genomic_DNA"/>
</dbReference>
<comment type="caution">
    <text evidence="1">The sequence shown here is derived from an EMBL/GenBank/DDBJ whole genome shotgun (WGS) entry which is preliminary data.</text>
</comment>
<reference evidence="1" key="1">
    <citation type="submission" date="2020-09" db="EMBL/GenBank/DDBJ databases">
        <title>Genome-Enabled Discovery of Anthraquinone Biosynthesis in Senna tora.</title>
        <authorList>
            <person name="Kang S.-H."/>
            <person name="Pandey R.P."/>
            <person name="Lee C.-M."/>
            <person name="Sim J.-S."/>
            <person name="Jeong J.-T."/>
            <person name="Choi B.-S."/>
            <person name="Jung M."/>
            <person name="Ginzburg D."/>
            <person name="Zhao K."/>
            <person name="Won S.Y."/>
            <person name="Oh T.-J."/>
            <person name="Yu Y."/>
            <person name="Kim N.-H."/>
            <person name="Lee O.R."/>
            <person name="Lee T.-H."/>
            <person name="Bashyal P."/>
            <person name="Kim T.-S."/>
            <person name="Lee W.-H."/>
            <person name="Kawkins C."/>
            <person name="Kim C.-K."/>
            <person name="Kim J.S."/>
            <person name="Ahn B.O."/>
            <person name="Rhee S.Y."/>
            <person name="Sohng J.K."/>
        </authorList>
    </citation>
    <scope>NUCLEOTIDE SEQUENCE</scope>
    <source>
        <tissue evidence="1">Leaf</tissue>
    </source>
</reference>
<sequence>MALAASGGDKSRKSMEDVWKDIKLPCLEDSSTSPSVFRNLVLHDFFLCAPSSSSSSLMEQHHSPSLFNLSELLDDDKHKHKHSTPRQSSLRVLDCCAVCPNKRSRKHVDAYTHELEQELALLRQENATLRQQQLKFPLRPLDPHPKKRTLLRTSTAPF</sequence>
<protein>
    <submittedName>
        <fullName evidence="1">BZIP transcription factor 27-like</fullName>
    </submittedName>
</protein>
<organism evidence="1 2">
    <name type="scientific">Senna tora</name>
    <dbReference type="NCBI Taxonomy" id="362788"/>
    <lineage>
        <taxon>Eukaryota</taxon>
        <taxon>Viridiplantae</taxon>
        <taxon>Streptophyta</taxon>
        <taxon>Embryophyta</taxon>
        <taxon>Tracheophyta</taxon>
        <taxon>Spermatophyta</taxon>
        <taxon>Magnoliopsida</taxon>
        <taxon>eudicotyledons</taxon>
        <taxon>Gunneridae</taxon>
        <taxon>Pentapetalae</taxon>
        <taxon>rosids</taxon>
        <taxon>fabids</taxon>
        <taxon>Fabales</taxon>
        <taxon>Fabaceae</taxon>
        <taxon>Caesalpinioideae</taxon>
        <taxon>Cassia clade</taxon>
        <taxon>Senna</taxon>
    </lineage>
</organism>
<accession>A0A834TZS1</accession>
<dbReference type="AlphaFoldDB" id="A0A834TZS1"/>
<evidence type="ECO:0000313" key="1">
    <source>
        <dbReference type="EMBL" id="KAF7829546.1"/>
    </source>
</evidence>
<evidence type="ECO:0000313" key="2">
    <source>
        <dbReference type="Proteomes" id="UP000634136"/>
    </source>
</evidence>
<proteinExistence type="predicted"/>